<comment type="caution">
    <text evidence="2">The sequence shown here is derived from an EMBL/GenBank/DDBJ whole genome shotgun (WGS) entry which is preliminary data.</text>
</comment>
<evidence type="ECO:0000313" key="3">
    <source>
        <dbReference type="Proteomes" id="UP000076584"/>
    </source>
</evidence>
<proteinExistence type="predicted"/>
<dbReference type="Proteomes" id="UP000076584">
    <property type="component" value="Unassembled WGS sequence"/>
</dbReference>
<keyword evidence="1" id="KW-0175">Coiled coil</keyword>
<dbReference type="EMBL" id="LFIW01002010">
    <property type="protein sequence ID" value="KZL79959.1"/>
    <property type="molecule type" value="Genomic_DNA"/>
</dbReference>
<dbReference type="AlphaFoldDB" id="A0A167AC31"/>
<reference evidence="2 3" key="1">
    <citation type="submission" date="2015-06" db="EMBL/GenBank/DDBJ databases">
        <title>Survival trade-offs in plant roots during colonization by closely related pathogenic and mutualistic fungi.</title>
        <authorList>
            <person name="Hacquard S."/>
            <person name="Kracher B."/>
            <person name="Hiruma K."/>
            <person name="Weinman A."/>
            <person name="Muench P."/>
            <person name="Garrido Oter R."/>
            <person name="Ver Loren van Themaat E."/>
            <person name="Dallerey J.-F."/>
            <person name="Damm U."/>
            <person name="Henrissat B."/>
            <person name="Lespinet O."/>
            <person name="Thon M."/>
            <person name="Kemen E."/>
            <person name="McHardy A.C."/>
            <person name="Schulze-Lefert P."/>
            <person name="O'Connell R.J."/>
        </authorList>
    </citation>
    <scope>NUCLEOTIDE SEQUENCE [LARGE SCALE GENOMIC DNA]</scope>
    <source>
        <strain evidence="2 3">MAFF 238704</strain>
    </source>
</reference>
<sequence>SDTPKSGKASSTKRRLTNSLRIRKHGIKIKIPYSWYRSKGIRYKMLTDRLLNKADRLNKAKEQEEELLQLFRLTQAEIDTSLARLNRLRKEKQMIFKRGRKAAAKWPADSSVDPVVKAVRKVQANGGF</sequence>
<keyword evidence="3" id="KW-1185">Reference proteome</keyword>
<protein>
    <submittedName>
        <fullName evidence="2">Uncharacterized protein</fullName>
    </submittedName>
</protein>
<organism evidence="2 3">
    <name type="scientific">Colletotrichum incanum</name>
    <name type="common">Soybean anthracnose fungus</name>
    <dbReference type="NCBI Taxonomy" id="1573173"/>
    <lineage>
        <taxon>Eukaryota</taxon>
        <taxon>Fungi</taxon>
        <taxon>Dikarya</taxon>
        <taxon>Ascomycota</taxon>
        <taxon>Pezizomycotina</taxon>
        <taxon>Sordariomycetes</taxon>
        <taxon>Hypocreomycetidae</taxon>
        <taxon>Glomerellales</taxon>
        <taxon>Glomerellaceae</taxon>
        <taxon>Colletotrichum</taxon>
        <taxon>Colletotrichum spaethianum species complex</taxon>
    </lineage>
</organism>
<feature type="coiled-coil region" evidence="1">
    <location>
        <begin position="43"/>
        <end position="77"/>
    </location>
</feature>
<feature type="non-terminal residue" evidence="2">
    <location>
        <position position="128"/>
    </location>
</feature>
<name>A0A167AC31_COLIC</name>
<accession>A0A167AC31</accession>
<evidence type="ECO:0000313" key="2">
    <source>
        <dbReference type="EMBL" id="KZL79959.1"/>
    </source>
</evidence>
<feature type="non-terminal residue" evidence="2">
    <location>
        <position position="1"/>
    </location>
</feature>
<gene>
    <name evidence="2" type="ORF">CI238_09668</name>
</gene>
<evidence type="ECO:0000256" key="1">
    <source>
        <dbReference type="SAM" id="Coils"/>
    </source>
</evidence>